<feature type="chain" id="PRO_5041469281" evidence="2">
    <location>
        <begin position="30"/>
        <end position="466"/>
    </location>
</feature>
<protein>
    <submittedName>
        <fullName evidence="3">Uncharacterized protein</fullName>
    </submittedName>
</protein>
<evidence type="ECO:0000256" key="1">
    <source>
        <dbReference type="SAM" id="MobiDB-lite"/>
    </source>
</evidence>
<name>A0AA36N328_9DINO</name>
<proteinExistence type="predicted"/>
<reference evidence="3" key="1">
    <citation type="submission" date="2023-08" db="EMBL/GenBank/DDBJ databases">
        <authorList>
            <person name="Chen Y."/>
            <person name="Shah S."/>
            <person name="Dougan E. K."/>
            <person name="Thang M."/>
            <person name="Chan C."/>
        </authorList>
    </citation>
    <scope>NUCLEOTIDE SEQUENCE</scope>
</reference>
<keyword evidence="2" id="KW-0732">Signal</keyword>
<sequence>MARSSISSLLVVCTLLVASRFCFIGGFSAAPRSLTRREATQVGTVEVEVTDVASEKNSSLPAASATKSEEEKLIRAAAKTAETKQRVAEKKQRLQAEAQRTASESGESDFELIDWMAYAAEAKSMAEEAGKEAQKPGKERAFFRAKELGFQAAGAGLEALAGLPPLVPVAGAAALALLLLIGLASPRDKPAPPPAVRAPVASVISVETSKTAPSMPPAASVATSTATRAAATAAAPADLPWARSLASTAASALRSAADGLPVAEKVVEQELPVAQSALQWASGVTPDNAKEKVEKEAVPALGRAAADAVRAGLRVGSSGLDLVGKNLPAAEQAVGSAVDKGLPYFQSALHEAASNARRLSTQKLDLPEQEAVQGVAAAAPGLLNAAANFLDLSADAAPQVKSAVGFATGAVTPLAQTALSVASNLADKAADVPQSTVEEGVSKLVDTVKTVPEAAEGARQLLAELK</sequence>
<dbReference type="Proteomes" id="UP001178507">
    <property type="component" value="Unassembled WGS sequence"/>
</dbReference>
<evidence type="ECO:0000256" key="2">
    <source>
        <dbReference type="SAM" id="SignalP"/>
    </source>
</evidence>
<evidence type="ECO:0000313" key="3">
    <source>
        <dbReference type="EMBL" id="CAJ1390483.1"/>
    </source>
</evidence>
<dbReference type="EMBL" id="CAUJNA010002090">
    <property type="protein sequence ID" value="CAJ1390483.1"/>
    <property type="molecule type" value="Genomic_DNA"/>
</dbReference>
<gene>
    <name evidence="3" type="ORF">EVOR1521_LOCUS15893</name>
</gene>
<organism evidence="3 4">
    <name type="scientific">Effrenium voratum</name>
    <dbReference type="NCBI Taxonomy" id="2562239"/>
    <lineage>
        <taxon>Eukaryota</taxon>
        <taxon>Sar</taxon>
        <taxon>Alveolata</taxon>
        <taxon>Dinophyceae</taxon>
        <taxon>Suessiales</taxon>
        <taxon>Symbiodiniaceae</taxon>
        <taxon>Effrenium</taxon>
    </lineage>
</organism>
<dbReference type="AlphaFoldDB" id="A0AA36N328"/>
<feature type="signal peptide" evidence="2">
    <location>
        <begin position="1"/>
        <end position="29"/>
    </location>
</feature>
<feature type="region of interest" description="Disordered" evidence="1">
    <location>
        <begin position="84"/>
        <end position="103"/>
    </location>
</feature>
<comment type="caution">
    <text evidence="3">The sequence shown here is derived from an EMBL/GenBank/DDBJ whole genome shotgun (WGS) entry which is preliminary data.</text>
</comment>
<evidence type="ECO:0000313" key="4">
    <source>
        <dbReference type="Proteomes" id="UP001178507"/>
    </source>
</evidence>
<feature type="compositionally biased region" description="Basic and acidic residues" evidence="1">
    <location>
        <begin position="84"/>
        <end position="94"/>
    </location>
</feature>
<keyword evidence="4" id="KW-1185">Reference proteome</keyword>
<accession>A0AA36N328</accession>